<keyword evidence="3" id="KW-1185">Reference proteome</keyword>
<reference evidence="2" key="3">
    <citation type="submission" date="2015-04" db="UniProtKB">
        <authorList>
            <consortium name="EnsemblPlants"/>
        </authorList>
    </citation>
    <scope>IDENTIFICATION</scope>
</reference>
<sequence length="172" mass="19432">MRSSAGGGSTRAAMAGSDTGGGRSSISRPRWRVDARPAAGAGATRRRRRGEGDCVSIWRGGRARRRLLGRWRSVTSGGGRRRAEELRRRRLWRSSGALAKEERALTERRRRRRRSGFGSSGRFCRTSWIRTRIFEVYSPFRNQPIPLILKPNTQKMGPTQLNPLHPSNQTHP</sequence>
<dbReference type="Proteomes" id="UP000032180">
    <property type="component" value="Chromosome 11"/>
</dbReference>
<feature type="region of interest" description="Disordered" evidence="1">
    <location>
        <begin position="149"/>
        <end position="172"/>
    </location>
</feature>
<name>A0A0D9XNZ7_9ORYZ</name>
<evidence type="ECO:0000313" key="3">
    <source>
        <dbReference type="Proteomes" id="UP000032180"/>
    </source>
</evidence>
<dbReference type="HOGENOM" id="CLU_1557495_0_0_1"/>
<feature type="compositionally biased region" description="Polar residues" evidence="1">
    <location>
        <begin position="151"/>
        <end position="172"/>
    </location>
</feature>
<evidence type="ECO:0000313" key="2">
    <source>
        <dbReference type="EnsemblPlants" id="LPERR11G02390.1"/>
    </source>
</evidence>
<protein>
    <submittedName>
        <fullName evidence="2">Uncharacterized protein</fullName>
    </submittedName>
</protein>
<reference evidence="3" key="2">
    <citation type="submission" date="2013-12" db="EMBL/GenBank/DDBJ databases">
        <authorList>
            <person name="Yu Y."/>
            <person name="Lee S."/>
            <person name="de Baynast K."/>
            <person name="Wissotski M."/>
            <person name="Liu L."/>
            <person name="Talag J."/>
            <person name="Goicoechea J."/>
            <person name="Angelova A."/>
            <person name="Jetty R."/>
            <person name="Kudrna D."/>
            <person name="Golser W."/>
            <person name="Rivera L."/>
            <person name="Zhang J."/>
            <person name="Wing R."/>
        </authorList>
    </citation>
    <scope>NUCLEOTIDE SEQUENCE</scope>
</reference>
<proteinExistence type="predicted"/>
<accession>A0A0D9XNZ7</accession>
<dbReference type="AlphaFoldDB" id="A0A0D9XNZ7"/>
<dbReference type="Gramene" id="LPERR11G02390.1">
    <property type="protein sequence ID" value="LPERR11G02390.1"/>
    <property type="gene ID" value="LPERR11G02390"/>
</dbReference>
<feature type="region of interest" description="Disordered" evidence="1">
    <location>
        <begin position="1"/>
        <end position="51"/>
    </location>
</feature>
<organism evidence="2 3">
    <name type="scientific">Leersia perrieri</name>
    <dbReference type="NCBI Taxonomy" id="77586"/>
    <lineage>
        <taxon>Eukaryota</taxon>
        <taxon>Viridiplantae</taxon>
        <taxon>Streptophyta</taxon>
        <taxon>Embryophyta</taxon>
        <taxon>Tracheophyta</taxon>
        <taxon>Spermatophyta</taxon>
        <taxon>Magnoliopsida</taxon>
        <taxon>Liliopsida</taxon>
        <taxon>Poales</taxon>
        <taxon>Poaceae</taxon>
        <taxon>BOP clade</taxon>
        <taxon>Oryzoideae</taxon>
        <taxon>Oryzeae</taxon>
        <taxon>Oryzinae</taxon>
        <taxon>Leersia</taxon>
    </lineage>
</organism>
<reference evidence="2 3" key="1">
    <citation type="submission" date="2012-08" db="EMBL/GenBank/DDBJ databases">
        <title>Oryza genome evolution.</title>
        <authorList>
            <person name="Wing R.A."/>
        </authorList>
    </citation>
    <scope>NUCLEOTIDE SEQUENCE</scope>
</reference>
<dbReference type="EnsemblPlants" id="LPERR11G02390.1">
    <property type="protein sequence ID" value="LPERR11G02390.1"/>
    <property type="gene ID" value="LPERR11G02390"/>
</dbReference>
<evidence type="ECO:0000256" key="1">
    <source>
        <dbReference type="SAM" id="MobiDB-lite"/>
    </source>
</evidence>